<dbReference type="GO" id="GO:0003677">
    <property type="term" value="F:DNA binding"/>
    <property type="evidence" value="ECO:0007669"/>
    <property type="project" value="InterPro"/>
</dbReference>
<name>A0A177TQ00_9BASI</name>
<dbReference type="AlphaFoldDB" id="A0A177TQ00"/>
<evidence type="ECO:0000313" key="3">
    <source>
        <dbReference type="Proteomes" id="UP000077521"/>
    </source>
</evidence>
<gene>
    <name evidence="2" type="ORF">A4X13_0g7533</name>
</gene>
<reference evidence="2" key="1">
    <citation type="submission" date="2016-04" db="EMBL/GenBank/DDBJ databases">
        <authorList>
            <person name="Nguyen H.D."/>
            <person name="Samba Siva P."/>
            <person name="Cullis J."/>
            <person name="Levesque C.A."/>
            <person name="Hambleton S."/>
        </authorList>
    </citation>
    <scope>NUCLEOTIDE SEQUENCE</scope>
    <source>
        <strain evidence="2">DAOMC 236416</strain>
    </source>
</reference>
<organism evidence="2 3">
    <name type="scientific">Tilletia indica</name>
    <dbReference type="NCBI Taxonomy" id="43049"/>
    <lineage>
        <taxon>Eukaryota</taxon>
        <taxon>Fungi</taxon>
        <taxon>Dikarya</taxon>
        <taxon>Basidiomycota</taxon>
        <taxon>Ustilaginomycotina</taxon>
        <taxon>Exobasidiomycetes</taxon>
        <taxon>Tilletiales</taxon>
        <taxon>Tilletiaceae</taxon>
        <taxon>Tilletia</taxon>
    </lineage>
</organism>
<comment type="caution">
    <text evidence="2">The sequence shown here is derived from an EMBL/GenBank/DDBJ whole genome shotgun (WGS) entry which is preliminary data.</text>
</comment>
<dbReference type="InterPro" id="IPR038279">
    <property type="entry name" value="Ndc10_dom2_sf"/>
</dbReference>
<keyword evidence="3" id="KW-1185">Reference proteome</keyword>
<reference evidence="2" key="2">
    <citation type="journal article" date="2019" name="IMA Fungus">
        <title>Genome sequencing and comparison of five Tilletia species to identify candidate genes for the detection of regulated species infecting wheat.</title>
        <authorList>
            <person name="Nguyen H.D.T."/>
            <person name="Sultana T."/>
            <person name="Kesanakurti P."/>
            <person name="Hambleton S."/>
        </authorList>
    </citation>
    <scope>NUCLEOTIDE SEQUENCE</scope>
    <source>
        <strain evidence="2">DAOMC 236416</strain>
    </source>
</reference>
<dbReference type="InterPro" id="IPR031872">
    <property type="entry name" value="NDC10_II"/>
</dbReference>
<dbReference type="Proteomes" id="UP000077521">
    <property type="component" value="Unassembled WGS sequence"/>
</dbReference>
<sequence>MPLRGVGGGPSNPAGMQLVVRPDGLGPTPESMSAELLAYLRPADDGTGVITEQERVQLSAIDVEADVLEAGEDLVSHSLTLGAKLAYTNLAKGTSTLWKGPQQRFVSEPIPDFSARNSWHRIKLLVDDDATDNNVGVTWAVQAGLLRQAFDKCSISSSHLTHAMRSGRAQFASAAGCTEDAIRKHGRWCGDRLMERYLTSVTLQPIRSLSGFNVVGGDYWLPRAVVDPPTTLSEQIFSWIEAKHEQVKTRAQAGGEADGAALQFLDMLKYLRVVLLQDSILLQAKFPSFPLWNHPPFNTVEFATYAQNLTQAISTTTPPFEISVTHLFLPSEPR</sequence>
<dbReference type="Gene3D" id="1.10.443.20">
    <property type="entry name" value="Centromere DNA-binding protein complex CBF3 subunit, domain 2"/>
    <property type="match status" value="1"/>
</dbReference>
<dbReference type="Pfam" id="PF16787">
    <property type="entry name" value="NDC10_II"/>
    <property type="match status" value="1"/>
</dbReference>
<feature type="domain" description="Ndc10" evidence="1">
    <location>
        <begin position="106"/>
        <end position="302"/>
    </location>
</feature>
<dbReference type="EMBL" id="LWDF02000959">
    <property type="protein sequence ID" value="KAE8241170.1"/>
    <property type="molecule type" value="Genomic_DNA"/>
</dbReference>
<evidence type="ECO:0000259" key="1">
    <source>
        <dbReference type="Pfam" id="PF16787"/>
    </source>
</evidence>
<accession>A0A177TQ00</accession>
<evidence type="ECO:0000313" key="2">
    <source>
        <dbReference type="EMBL" id="KAE8241170.1"/>
    </source>
</evidence>
<proteinExistence type="predicted"/>
<protein>
    <recommendedName>
        <fullName evidence="1">Ndc10 domain-containing protein</fullName>
    </recommendedName>
</protein>